<sequence length="83" mass="8847">MSANKQKVSVSLSPDMLEWLKREADIETQETGEDVSVSRLIARAVKAMQGKAKPVAGVVIRPASESSVSGPLTQAKKPSRKVG</sequence>
<accession>A0A6J5LSF5</accession>
<dbReference type="EMBL" id="LR796307">
    <property type="protein sequence ID" value="CAB4135910.1"/>
    <property type="molecule type" value="Genomic_DNA"/>
</dbReference>
<evidence type="ECO:0000313" key="2">
    <source>
        <dbReference type="EMBL" id="CAB4135910.1"/>
    </source>
</evidence>
<protein>
    <submittedName>
        <fullName evidence="2">Uncharacterized protein</fullName>
    </submittedName>
</protein>
<name>A0A6J5LSF5_9CAUD</name>
<reference evidence="2" key="1">
    <citation type="submission" date="2020-04" db="EMBL/GenBank/DDBJ databases">
        <authorList>
            <person name="Chiriac C."/>
            <person name="Salcher M."/>
            <person name="Ghai R."/>
            <person name="Kavagutti S V."/>
        </authorList>
    </citation>
    <scope>NUCLEOTIDE SEQUENCE</scope>
</reference>
<feature type="region of interest" description="Disordered" evidence="1">
    <location>
        <begin position="62"/>
        <end position="83"/>
    </location>
</feature>
<proteinExistence type="predicted"/>
<evidence type="ECO:0000256" key="1">
    <source>
        <dbReference type="SAM" id="MobiDB-lite"/>
    </source>
</evidence>
<gene>
    <name evidence="2" type="ORF">UFOVP300_9</name>
</gene>
<organism evidence="2">
    <name type="scientific">uncultured Caudovirales phage</name>
    <dbReference type="NCBI Taxonomy" id="2100421"/>
    <lineage>
        <taxon>Viruses</taxon>
        <taxon>Duplodnaviria</taxon>
        <taxon>Heunggongvirae</taxon>
        <taxon>Uroviricota</taxon>
        <taxon>Caudoviricetes</taxon>
        <taxon>Peduoviridae</taxon>
        <taxon>Maltschvirus</taxon>
        <taxon>Maltschvirus maltsch</taxon>
    </lineage>
</organism>